<name>A0A177YEH0_9NOCA</name>
<dbReference type="Proteomes" id="UP000077519">
    <property type="component" value="Unassembled WGS sequence"/>
</dbReference>
<dbReference type="PANTHER" id="PTHR38110">
    <property type="entry name" value="CHROMOSOME 23, WHOLE GENOME SHOTGUN SEQUENCE"/>
    <property type="match status" value="1"/>
</dbReference>
<dbReference type="RefSeq" id="WP_068427101.1">
    <property type="nucleotide sequence ID" value="NZ_LVHI01000017.1"/>
</dbReference>
<sequence length="266" mass="29522">MEMTHPFDDAVALTSIEPGVYLGRTSAPYNNMVGPFGGVTAATLVRAVESHPDRHGDPLSITINFAGPIAEGEFQISTRATRTNRSNQHWYLEVSQNGEIATTATAVFGHRRDTWDDDEATPPDVPAPSELEQSGFPDFIAWARNYEMRFAAGALVEEEAADSTISLWVRDTPSRALDFAALTSMGDIFYPRVFQRRGKYVPAGTITLTIHFFATAEDVAAQADSYVLAHAHARRFHRGYFDQTAELWSSDEKLLATSHQLVYYKD</sequence>
<dbReference type="InterPro" id="IPR049450">
    <property type="entry name" value="ACOT8-like_C"/>
</dbReference>
<protein>
    <submittedName>
        <fullName evidence="3">Acyl-CoA thioesterase</fullName>
    </submittedName>
</protein>
<dbReference type="EMBL" id="LVHI01000017">
    <property type="protein sequence ID" value="OAK53589.1"/>
    <property type="molecule type" value="Genomic_DNA"/>
</dbReference>
<evidence type="ECO:0000259" key="2">
    <source>
        <dbReference type="Pfam" id="PF20789"/>
    </source>
</evidence>
<dbReference type="InterPro" id="IPR049449">
    <property type="entry name" value="TesB_ACOT8-like_N"/>
</dbReference>
<reference evidence="3 4" key="1">
    <citation type="submission" date="2016-03" db="EMBL/GenBank/DDBJ databases">
        <title>Genome sequence of Rhodococcus kyotonensis KB10.</title>
        <authorList>
            <person name="Jeong H."/>
            <person name="Hong C.E."/>
            <person name="Jo S.H."/>
            <person name="Park J.M."/>
        </authorList>
    </citation>
    <scope>NUCLEOTIDE SEQUENCE [LARGE SCALE GENOMIC DNA]</scope>
    <source>
        <strain evidence="3 4">KB10</strain>
    </source>
</reference>
<dbReference type="Pfam" id="PF20789">
    <property type="entry name" value="4HBT_3C"/>
    <property type="match status" value="1"/>
</dbReference>
<dbReference type="Pfam" id="PF13622">
    <property type="entry name" value="4HBT_3"/>
    <property type="match status" value="1"/>
</dbReference>
<keyword evidence="4" id="KW-1185">Reference proteome</keyword>
<dbReference type="AlphaFoldDB" id="A0A177YEH0"/>
<dbReference type="SUPFAM" id="SSF54637">
    <property type="entry name" value="Thioesterase/thiol ester dehydrase-isomerase"/>
    <property type="match status" value="2"/>
</dbReference>
<accession>A0A177YEH0</accession>
<evidence type="ECO:0000259" key="1">
    <source>
        <dbReference type="Pfam" id="PF13622"/>
    </source>
</evidence>
<dbReference type="InterPro" id="IPR029069">
    <property type="entry name" value="HotDog_dom_sf"/>
</dbReference>
<feature type="domain" description="Acyl-CoA thioesterase-like N-terminal HotDog" evidence="1">
    <location>
        <begin position="31"/>
        <end position="109"/>
    </location>
</feature>
<dbReference type="PANTHER" id="PTHR38110:SF1">
    <property type="entry name" value="THIOESTERASE DOMAIN-CONTAINING PROTEIN"/>
    <property type="match status" value="1"/>
</dbReference>
<comment type="caution">
    <text evidence="3">The sequence shown here is derived from an EMBL/GenBank/DDBJ whole genome shotgun (WGS) entry which is preliminary data.</text>
</comment>
<organism evidence="3 4">
    <name type="scientific">Rhodococcoides kyotonense</name>
    <dbReference type="NCBI Taxonomy" id="398843"/>
    <lineage>
        <taxon>Bacteria</taxon>
        <taxon>Bacillati</taxon>
        <taxon>Actinomycetota</taxon>
        <taxon>Actinomycetes</taxon>
        <taxon>Mycobacteriales</taxon>
        <taxon>Nocardiaceae</taxon>
        <taxon>Rhodococcoides</taxon>
    </lineage>
</organism>
<evidence type="ECO:0000313" key="3">
    <source>
        <dbReference type="EMBL" id="OAK53589.1"/>
    </source>
</evidence>
<gene>
    <name evidence="3" type="ORF">A3K89_22725</name>
</gene>
<dbReference type="Gene3D" id="2.40.160.210">
    <property type="entry name" value="Acyl-CoA thioesterase, double hotdog domain"/>
    <property type="match status" value="1"/>
</dbReference>
<evidence type="ECO:0000313" key="4">
    <source>
        <dbReference type="Proteomes" id="UP000077519"/>
    </source>
</evidence>
<proteinExistence type="predicted"/>
<dbReference type="InterPro" id="IPR052389">
    <property type="entry name" value="Sec_Metab_Biosynth-Assoc"/>
</dbReference>
<dbReference type="InterPro" id="IPR042171">
    <property type="entry name" value="Acyl-CoA_hotdog"/>
</dbReference>
<feature type="domain" description="Acyl-CoA thioesterase-like C-terminal" evidence="2">
    <location>
        <begin position="128"/>
        <end position="263"/>
    </location>
</feature>